<dbReference type="AlphaFoldDB" id="A0AAV4X5V7"/>
<protein>
    <submittedName>
        <fullName evidence="1">Uncharacterized protein</fullName>
    </submittedName>
</protein>
<name>A0AAV4X5V7_CAEEX</name>
<keyword evidence="2" id="KW-1185">Reference proteome</keyword>
<accession>A0AAV4X5V7</accession>
<proteinExistence type="predicted"/>
<dbReference type="EMBL" id="BPLR01017281">
    <property type="protein sequence ID" value="GIY90028.1"/>
    <property type="molecule type" value="Genomic_DNA"/>
</dbReference>
<comment type="caution">
    <text evidence="1">The sequence shown here is derived from an EMBL/GenBank/DDBJ whole genome shotgun (WGS) entry which is preliminary data.</text>
</comment>
<evidence type="ECO:0000313" key="2">
    <source>
        <dbReference type="Proteomes" id="UP001054945"/>
    </source>
</evidence>
<organism evidence="1 2">
    <name type="scientific">Caerostris extrusa</name>
    <name type="common">Bark spider</name>
    <name type="synonym">Caerostris bankana</name>
    <dbReference type="NCBI Taxonomy" id="172846"/>
    <lineage>
        <taxon>Eukaryota</taxon>
        <taxon>Metazoa</taxon>
        <taxon>Ecdysozoa</taxon>
        <taxon>Arthropoda</taxon>
        <taxon>Chelicerata</taxon>
        <taxon>Arachnida</taxon>
        <taxon>Araneae</taxon>
        <taxon>Araneomorphae</taxon>
        <taxon>Entelegynae</taxon>
        <taxon>Araneoidea</taxon>
        <taxon>Araneidae</taxon>
        <taxon>Caerostris</taxon>
    </lineage>
</organism>
<evidence type="ECO:0000313" key="1">
    <source>
        <dbReference type="EMBL" id="GIY90028.1"/>
    </source>
</evidence>
<sequence>MHIDMPLQEMALCLIQIRRWRLFMDAIPPKDSHRISNFIPIGIQCLRNLVKNPLIPFTSWLLFDLEAGPSLRPLAPKWDCGTKEQEQENSVLLSPAGETRPPSKALMYKRRFIHVLFNFTRFLCGQ</sequence>
<gene>
    <name evidence="1" type="ORF">CEXT_806021</name>
</gene>
<reference evidence="1 2" key="1">
    <citation type="submission" date="2021-06" db="EMBL/GenBank/DDBJ databases">
        <title>Caerostris extrusa draft genome.</title>
        <authorList>
            <person name="Kono N."/>
            <person name="Arakawa K."/>
        </authorList>
    </citation>
    <scope>NUCLEOTIDE SEQUENCE [LARGE SCALE GENOMIC DNA]</scope>
</reference>
<dbReference type="Proteomes" id="UP001054945">
    <property type="component" value="Unassembled WGS sequence"/>
</dbReference>